<dbReference type="EMBL" id="VSWD01000005">
    <property type="protein sequence ID" value="KAK3103846.1"/>
    <property type="molecule type" value="Genomic_DNA"/>
</dbReference>
<proteinExistence type="predicted"/>
<comment type="caution">
    <text evidence="1">The sequence shown here is derived from an EMBL/GenBank/DDBJ whole genome shotgun (WGS) entry which is preliminary data.</text>
</comment>
<dbReference type="AlphaFoldDB" id="A0AA89C2T0"/>
<evidence type="ECO:0000313" key="1">
    <source>
        <dbReference type="EMBL" id="KAK3103846.1"/>
    </source>
</evidence>
<name>A0AA89C2T0_PINIB</name>
<keyword evidence="2" id="KW-1185">Reference proteome</keyword>
<organism evidence="1 2">
    <name type="scientific">Pinctada imbricata</name>
    <name type="common">Atlantic pearl-oyster</name>
    <name type="synonym">Pinctada martensii</name>
    <dbReference type="NCBI Taxonomy" id="66713"/>
    <lineage>
        <taxon>Eukaryota</taxon>
        <taxon>Metazoa</taxon>
        <taxon>Spiralia</taxon>
        <taxon>Lophotrochozoa</taxon>
        <taxon>Mollusca</taxon>
        <taxon>Bivalvia</taxon>
        <taxon>Autobranchia</taxon>
        <taxon>Pteriomorphia</taxon>
        <taxon>Pterioida</taxon>
        <taxon>Pterioidea</taxon>
        <taxon>Pteriidae</taxon>
        <taxon>Pinctada</taxon>
    </lineage>
</organism>
<dbReference type="Proteomes" id="UP001186944">
    <property type="component" value="Unassembled WGS sequence"/>
</dbReference>
<accession>A0AA89C2T0</accession>
<feature type="non-terminal residue" evidence="1">
    <location>
        <position position="1"/>
    </location>
</feature>
<evidence type="ECO:0000313" key="2">
    <source>
        <dbReference type="Proteomes" id="UP001186944"/>
    </source>
</evidence>
<gene>
    <name evidence="1" type="ORF">FSP39_022397</name>
</gene>
<reference evidence="1" key="1">
    <citation type="submission" date="2019-08" db="EMBL/GenBank/DDBJ databases">
        <title>The improved chromosome-level genome for the pearl oyster Pinctada fucata martensii using PacBio sequencing and Hi-C.</title>
        <authorList>
            <person name="Zheng Z."/>
        </authorList>
    </citation>
    <scope>NUCLEOTIDE SEQUENCE</scope>
    <source>
        <strain evidence="1">ZZ-2019</strain>
        <tissue evidence="1">Adductor muscle</tissue>
    </source>
</reference>
<protein>
    <submittedName>
        <fullName evidence="1">Uncharacterized protein</fullName>
    </submittedName>
</protein>
<sequence>GRDTGTKRNDAKVVGLYNSIFTYYSDYFVDQIEDLIISLVGARYVTLWIGNEFTRIQTRNSRDIVLQTVSYCNRCLFALNYQNEGNENMDVYVAFNNMVLDTNRQGYGVCEALLNWECCNDLNG</sequence>